<reference evidence="18 19" key="1">
    <citation type="journal article" date="2018" name="Front. Microbiol.">
        <title>Description and Comparative Genomics of Macrococcus caseolyticus subsp. hominis subsp. nov., Macrococcus goetzii sp. nov., Macrococcus epidermidis sp. nov., and Macrococcus bohemicus sp. nov., Novel Macrococci From Human Clinical Material With Virulence Potential and Suspected Uptake of Foreign DNA by Natural Transformation.</title>
        <authorList>
            <person name="Maslanova I."/>
            <person name="Wertheimer Z."/>
            <person name="Sedlacek I."/>
            <person name="Svec P."/>
            <person name="Indrakova A."/>
            <person name="Kovarovic V."/>
            <person name="Schumann P."/>
            <person name="Sproer C."/>
            <person name="Kralova S."/>
            <person name="Sedo O."/>
            <person name="Kristofova L."/>
            <person name="Vrbovska V."/>
            <person name="Fuzik T."/>
            <person name="Petras P."/>
            <person name="Zdrahal Z."/>
            <person name="Ruzickova V."/>
            <person name="Doskar J."/>
            <person name="Pantucek R."/>
        </authorList>
    </citation>
    <scope>NUCLEOTIDE SEQUENCE [LARGE SCALE GENOMIC DNA]</scope>
    <source>
        <strain evidence="18 19">CCM 4927</strain>
    </source>
</reference>
<evidence type="ECO:0000256" key="5">
    <source>
        <dbReference type="ARBA" id="ARBA00022553"/>
    </source>
</evidence>
<dbReference type="GO" id="GO:0005886">
    <property type="term" value="C:plasma membrane"/>
    <property type="evidence" value="ECO:0007669"/>
    <property type="project" value="UniProtKB-SubCell"/>
</dbReference>
<evidence type="ECO:0000256" key="10">
    <source>
        <dbReference type="ARBA" id="ARBA00022840"/>
    </source>
</evidence>
<name>A0A395GCW6_9STAP</name>
<dbReference type="InterPro" id="IPR036890">
    <property type="entry name" value="HATPase_C_sf"/>
</dbReference>
<dbReference type="GO" id="GO:0000155">
    <property type="term" value="F:phosphorelay sensor kinase activity"/>
    <property type="evidence" value="ECO:0007669"/>
    <property type="project" value="InterPro"/>
</dbReference>
<evidence type="ECO:0000256" key="6">
    <source>
        <dbReference type="ARBA" id="ARBA00022679"/>
    </source>
</evidence>
<evidence type="ECO:0000256" key="4">
    <source>
        <dbReference type="ARBA" id="ARBA00022475"/>
    </source>
</evidence>
<evidence type="ECO:0000256" key="1">
    <source>
        <dbReference type="ARBA" id="ARBA00000085"/>
    </source>
</evidence>
<dbReference type="Proteomes" id="UP000229523">
    <property type="component" value="Unassembled WGS sequence"/>
</dbReference>
<dbReference type="RefSeq" id="WP_099578941.1">
    <property type="nucleotide sequence ID" value="NZ_MJBI02000002.1"/>
</dbReference>
<dbReference type="PROSITE" id="PS50885">
    <property type="entry name" value="HAMP"/>
    <property type="match status" value="1"/>
</dbReference>
<feature type="transmembrane region" description="Helical" evidence="15">
    <location>
        <begin position="154"/>
        <end position="179"/>
    </location>
</feature>
<dbReference type="FunFam" id="1.10.287.130:FF:000001">
    <property type="entry name" value="Two-component sensor histidine kinase"/>
    <property type="match status" value="1"/>
</dbReference>
<evidence type="ECO:0000256" key="15">
    <source>
        <dbReference type="SAM" id="Phobius"/>
    </source>
</evidence>
<dbReference type="FunFam" id="3.30.565.10:FF:000006">
    <property type="entry name" value="Sensor histidine kinase WalK"/>
    <property type="match status" value="1"/>
</dbReference>
<proteinExistence type="predicted"/>
<dbReference type="Gene3D" id="6.10.340.10">
    <property type="match status" value="1"/>
</dbReference>
<keyword evidence="10" id="KW-0067">ATP-binding</keyword>
<organism evidence="18 19">
    <name type="scientific">Macrococcoides goetzii</name>
    <dbReference type="NCBI Taxonomy" id="1891097"/>
    <lineage>
        <taxon>Bacteria</taxon>
        <taxon>Bacillati</taxon>
        <taxon>Bacillota</taxon>
        <taxon>Bacilli</taxon>
        <taxon>Bacillales</taxon>
        <taxon>Staphylococcaceae</taxon>
        <taxon>Macrococcoides</taxon>
    </lineage>
</organism>
<keyword evidence="5" id="KW-0597">Phosphoprotein</keyword>
<feature type="domain" description="HAMP" evidence="17">
    <location>
        <begin position="176"/>
        <end position="230"/>
    </location>
</feature>
<keyword evidence="9 18" id="KW-0418">Kinase</keyword>
<evidence type="ECO:0000256" key="2">
    <source>
        <dbReference type="ARBA" id="ARBA00004651"/>
    </source>
</evidence>
<dbReference type="EC" id="2.7.13.3" evidence="3"/>
<protein>
    <recommendedName>
        <fullName evidence="3">histidine kinase</fullName>
        <ecNumber evidence="3">2.7.13.3</ecNumber>
    </recommendedName>
</protein>
<feature type="domain" description="Histidine kinase" evidence="16">
    <location>
        <begin position="238"/>
        <end position="451"/>
    </location>
</feature>
<evidence type="ECO:0000256" key="3">
    <source>
        <dbReference type="ARBA" id="ARBA00012438"/>
    </source>
</evidence>
<gene>
    <name evidence="18" type="ORF">BFS35_007225</name>
</gene>
<dbReference type="PRINTS" id="PR00344">
    <property type="entry name" value="BCTRLSENSOR"/>
</dbReference>
<dbReference type="PANTHER" id="PTHR45528:SF1">
    <property type="entry name" value="SENSOR HISTIDINE KINASE CPXA"/>
    <property type="match status" value="1"/>
</dbReference>
<accession>A0A395GCW6</accession>
<evidence type="ECO:0000259" key="16">
    <source>
        <dbReference type="PROSITE" id="PS50109"/>
    </source>
</evidence>
<dbReference type="InterPro" id="IPR003660">
    <property type="entry name" value="HAMP_dom"/>
</dbReference>
<dbReference type="SUPFAM" id="SSF55874">
    <property type="entry name" value="ATPase domain of HSP90 chaperone/DNA topoisomerase II/histidine kinase"/>
    <property type="match status" value="1"/>
</dbReference>
<keyword evidence="14" id="KW-0175">Coiled coil</keyword>
<dbReference type="InterPro" id="IPR005467">
    <property type="entry name" value="His_kinase_dom"/>
</dbReference>
<dbReference type="InterPro" id="IPR003661">
    <property type="entry name" value="HisK_dim/P_dom"/>
</dbReference>
<dbReference type="Gene3D" id="3.30.565.10">
    <property type="entry name" value="Histidine kinase-like ATPase, C-terminal domain"/>
    <property type="match status" value="1"/>
</dbReference>
<dbReference type="InterPro" id="IPR050398">
    <property type="entry name" value="HssS/ArlS-like"/>
</dbReference>
<dbReference type="CDD" id="cd00075">
    <property type="entry name" value="HATPase"/>
    <property type="match status" value="1"/>
</dbReference>
<evidence type="ECO:0000256" key="9">
    <source>
        <dbReference type="ARBA" id="ARBA00022777"/>
    </source>
</evidence>
<dbReference type="Gene3D" id="1.10.287.130">
    <property type="match status" value="1"/>
</dbReference>
<dbReference type="Pfam" id="PF02518">
    <property type="entry name" value="HATPase_c"/>
    <property type="match status" value="1"/>
</dbReference>
<comment type="caution">
    <text evidence="18">The sequence shown here is derived from an EMBL/GenBank/DDBJ whole genome shotgun (WGS) entry which is preliminary data.</text>
</comment>
<dbReference type="SMART" id="SM00388">
    <property type="entry name" value="HisKA"/>
    <property type="match status" value="1"/>
</dbReference>
<dbReference type="PROSITE" id="PS50109">
    <property type="entry name" value="HIS_KIN"/>
    <property type="match status" value="1"/>
</dbReference>
<dbReference type="Pfam" id="PF00512">
    <property type="entry name" value="HisKA"/>
    <property type="match status" value="1"/>
</dbReference>
<keyword evidence="7 15" id="KW-0812">Transmembrane</keyword>
<keyword evidence="8" id="KW-0547">Nucleotide-binding</keyword>
<sequence length="456" mass="53033">MKLRTKIQLYTTVMIVLTLIVVNIFVYISFKNNAIRSEVHQLENRAINIIKELEKSNKTKRDNEEIIVNHLLSDGSVTVVDKSNKRKLQIMTKQQYRNLIENYKEKQTDKYITRGDHHFVMVSVPVLWEDKETVNLQIYENIDMKHESFENLKWILIGSTIMVTIITFILNMIITHSILKPIHLLINKMSKIHKTKGYEKIESVENTSKELDDLTDTFNLMMKRLSEQEEKEQSFIANASHELKTPITVIKSYSEMLKRFGKTKPEVLEEGLDAIHEEAKRMSYLASQMLQITSFHDQSKNEEVRSFELINVLQRIVKKLSVTHQRNIEFKTHIKSLNAKLNQEQFIQLITIFIDNAIKYSDKDVVISLNQRNKNVILQIEDKGIGIPAESLDKIFNRFYRVDKARTRKTGGSGLGLYIAKEIAQTNDIGIDVQSELSQGTTVKLTIKEQYIEIFN</sequence>
<dbReference type="SUPFAM" id="SSF47384">
    <property type="entry name" value="Homodimeric domain of signal transducing histidine kinase"/>
    <property type="match status" value="1"/>
</dbReference>
<keyword evidence="12" id="KW-0902">Two-component regulatory system</keyword>
<evidence type="ECO:0000259" key="17">
    <source>
        <dbReference type="PROSITE" id="PS50885"/>
    </source>
</evidence>
<feature type="transmembrane region" description="Helical" evidence="15">
    <location>
        <begin position="7"/>
        <end position="30"/>
    </location>
</feature>
<keyword evidence="13 15" id="KW-0472">Membrane</keyword>
<dbReference type="InterPro" id="IPR003594">
    <property type="entry name" value="HATPase_dom"/>
</dbReference>
<evidence type="ECO:0000256" key="8">
    <source>
        <dbReference type="ARBA" id="ARBA00022741"/>
    </source>
</evidence>
<feature type="coiled-coil region" evidence="14">
    <location>
        <begin position="32"/>
        <end position="59"/>
    </location>
</feature>
<dbReference type="GO" id="GO:0005524">
    <property type="term" value="F:ATP binding"/>
    <property type="evidence" value="ECO:0007669"/>
    <property type="project" value="UniProtKB-KW"/>
</dbReference>
<evidence type="ECO:0000256" key="13">
    <source>
        <dbReference type="ARBA" id="ARBA00023136"/>
    </source>
</evidence>
<dbReference type="CDD" id="cd00082">
    <property type="entry name" value="HisKA"/>
    <property type="match status" value="1"/>
</dbReference>
<keyword evidence="4" id="KW-1003">Cell membrane</keyword>
<evidence type="ECO:0000256" key="12">
    <source>
        <dbReference type="ARBA" id="ARBA00023012"/>
    </source>
</evidence>
<dbReference type="InterPro" id="IPR004358">
    <property type="entry name" value="Sig_transdc_His_kin-like_C"/>
</dbReference>
<keyword evidence="11 15" id="KW-1133">Transmembrane helix</keyword>
<comment type="catalytic activity">
    <reaction evidence="1">
        <text>ATP + protein L-histidine = ADP + protein N-phospho-L-histidine.</text>
        <dbReference type="EC" id="2.7.13.3"/>
    </reaction>
</comment>
<evidence type="ECO:0000256" key="7">
    <source>
        <dbReference type="ARBA" id="ARBA00022692"/>
    </source>
</evidence>
<keyword evidence="6" id="KW-0808">Transferase</keyword>
<dbReference type="AlphaFoldDB" id="A0A395GCW6"/>
<dbReference type="PANTHER" id="PTHR45528">
    <property type="entry name" value="SENSOR HISTIDINE KINASE CPXA"/>
    <property type="match status" value="1"/>
</dbReference>
<dbReference type="EMBL" id="MJBI02000002">
    <property type="protein sequence ID" value="RAI81353.1"/>
    <property type="molecule type" value="Genomic_DNA"/>
</dbReference>
<evidence type="ECO:0000256" key="14">
    <source>
        <dbReference type="SAM" id="Coils"/>
    </source>
</evidence>
<evidence type="ECO:0000313" key="18">
    <source>
        <dbReference type="EMBL" id="RAI81353.1"/>
    </source>
</evidence>
<evidence type="ECO:0000313" key="19">
    <source>
        <dbReference type="Proteomes" id="UP000229523"/>
    </source>
</evidence>
<evidence type="ECO:0000256" key="11">
    <source>
        <dbReference type="ARBA" id="ARBA00022989"/>
    </source>
</evidence>
<comment type="subcellular location">
    <subcellularLocation>
        <location evidence="2">Cell membrane</location>
        <topology evidence="2">Multi-pass membrane protein</topology>
    </subcellularLocation>
</comment>
<dbReference type="SMART" id="SM00387">
    <property type="entry name" value="HATPase_c"/>
    <property type="match status" value="1"/>
</dbReference>
<keyword evidence="19" id="KW-1185">Reference proteome</keyword>
<dbReference type="InterPro" id="IPR036097">
    <property type="entry name" value="HisK_dim/P_sf"/>
</dbReference>